<dbReference type="GO" id="GO:0032434">
    <property type="term" value="P:regulation of proteasomal ubiquitin-dependent protein catabolic process"/>
    <property type="evidence" value="ECO:0007669"/>
    <property type="project" value="TreeGrafter"/>
</dbReference>
<dbReference type="EMBL" id="HG724418">
    <property type="protein sequence ID" value="CDJ67410.1"/>
    <property type="molecule type" value="Genomic_DNA"/>
</dbReference>
<name>U6N0D6_9EIME</name>
<dbReference type="PANTHER" id="PTHR31057">
    <property type="entry name" value="E3 UFM1-PROTEIN LIGASE 1"/>
    <property type="match status" value="1"/>
</dbReference>
<gene>
    <name evidence="2" type="ORF">ENH_00036130</name>
</gene>
<dbReference type="GO" id="GO:0061666">
    <property type="term" value="F:UFM1 ligase activity"/>
    <property type="evidence" value="ECO:0007669"/>
    <property type="project" value="InterPro"/>
</dbReference>
<evidence type="ECO:0000313" key="3">
    <source>
        <dbReference type="Proteomes" id="UP000030754"/>
    </source>
</evidence>
<evidence type="ECO:0000313" key="2">
    <source>
        <dbReference type="EMBL" id="CDJ67410.1"/>
    </source>
</evidence>
<organism evidence="2 3">
    <name type="scientific">Eimeria necatrix</name>
    <dbReference type="NCBI Taxonomy" id="51315"/>
    <lineage>
        <taxon>Eukaryota</taxon>
        <taxon>Sar</taxon>
        <taxon>Alveolata</taxon>
        <taxon>Apicomplexa</taxon>
        <taxon>Conoidasida</taxon>
        <taxon>Coccidia</taxon>
        <taxon>Eucoccidiorida</taxon>
        <taxon>Eimeriorina</taxon>
        <taxon>Eimeriidae</taxon>
        <taxon>Eimeria</taxon>
    </lineage>
</organism>
<dbReference type="Proteomes" id="UP000030754">
    <property type="component" value="Unassembled WGS sequence"/>
</dbReference>
<dbReference type="GeneID" id="25473776"/>
<proteinExistence type="predicted"/>
<dbReference type="InterPro" id="IPR056579">
    <property type="entry name" value="Ufl1_N"/>
</dbReference>
<keyword evidence="3" id="KW-1185">Reference proteome</keyword>
<evidence type="ECO:0000259" key="1">
    <source>
        <dbReference type="Pfam" id="PF09743"/>
    </source>
</evidence>
<dbReference type="AlphaFoldDB" id="U6N0D6"/>
<sequence>MADLEALRAQFMALQAAPPQQRISESTCVDLLQLLLQQQLLRLLPSSSGKEFITPERLEHELRLLIAQKVNSFQGFRV</sequence>
<protein>
    <recommendedName>
        <fullName evidence="1">E3 UFM1-protein ligase 1-like N-terminal domain-containing protein</fullName>
    </recommendedName>
</protein>
<dbReference type="GO" id="GO:0005789">
    <property type="term" value="C:endoplasmic reticulum membrane"/>
    <property type="evidence" value="ECO:0007669"/>
    <property type="project" value="TreeGrafter"/>
</dbReference>
<feature type="domain" description="E3 UFM1-protein ligase 1-like N-terminal" evidence="1">
    <location>
        <begin position="3"/>
        <end position="68"/>
    </location>
</feature>
<dbReference type="Pfam" id="PF09743">
    <property type="entry name" value="E3_UFM1_ligase"/>
    <property type="match status" value="1"/>
</dbReference>
<dbReference type="GO" id="GO:0034976">
    <property type="term" value="P:response to endoplasmic reticulum stress"/>
    <property type="evidence" value="ECO:0007669"/>
    <property type="project" value="TreeGrafter"/>
</dbReference>
<reference evidence="2" key="1">
    <citation type="submission" date="2013-10" db="EMBL/GenBank/DDBJ databases">
        <title>Genomic analysis of the causative agents of coccidiosis in chickens.</title>
        <authorList>
            <person name="Reid A.J."/>
            <person name="Blake D."/>
            <person name="Billington K."/>
            <person name="Browne H."/>
            <person name="Dunn M."/>
            <person name="Hung S."/>
            <person name="Kawahara F."/>
            <person name="Miranda-Saavedra D."/>
            <person name="Mourier T."/>
            <person name="Nagra H."/>
            <person name="Otto T.D."/>
            <person name="Rawlings N."/>
            <person name="Sanchez A."/>
            <person name="Sanders M."/>
            <person name="Subramaniam C."/>
            <person name="Tay Y."/>
            <person name="Dear P."/>
            <person name="Doerig C."/>
            <person name="Gruber A."/>
            <person name="Parkinson J."/>
            <person name="Shirley M."/>
            <person name="Wan K.L."/>
            <person name="Berriman M."/>
            <person name="Tomley F."/>
            <person name="Pain A."/>
        </authorList>
    </citation>
    <scope>NUCLEOTIDE SEQUENCE [LARGE SCALE GENOMIC DNA]</scope>
    <source>
        <strain evidence="2">Houghton</strain>
    </source>
</reference>
<dbReference type="OrthoDB" id="443268at2759"/>
<dbReference type="PANTHER" id="PTHR31057:SF0">
    <property type="entry name" value="E3 UFM1-PROTEIN LIGASE 1"/>
    <property type="match status" value="1"/>
</dbReference>
<accession>U6N0D6</accession>
<reference evidence="2" key="2">
    <citation type="submission" date="2013-10" db="EMBL/GenBank/DDBJ databases">
        <authorList>
            <person name="Aslett M."/>
        </authorList>
    </citation>
    <scope>NUCLEOTIDE SEQUENCE [LARGE SCALE GENOMIC DNA]</scope>
    <source>
        <strain evidence="2">Houghton</strain>
    </source>
</reference>
<dbReference type="InterPro" id="IPR018611">
    <property type="entry name" value="Ufl1"/>
</dbReference>
<dbReference type="RefSeq" id="XP_013435877.1">
    <property type="nucleotide sequence ID" value="XM_013580423.1"/>
</dbReference>
<dbReference type="VEuPathDB" id="ToxoDB:ENH_00036130"/>
<dbReference type="GO" id="GO:1990592">
    <property type="term" value="P:protein K69-linked ufmylation"/>
    <property type="evidence" value="ECO:0007669"/>
    <property type="project" value="TreeGrafter"/>
</dbReference>